<evidence type="ECO:0000313" key="1">
    <source>
        <dbReference type="EMBL" id="KAG0567419.1"/>
    </source>
</evidence>
<dbReference type="Proteomes" id="UP000822688">
    <property type="component" value="Chromosome 7"/>
</dbReference>
<proteinExistence type="predicted"/>
<organism evidence="1 2">
    <name type="scientific">Ceratodon purpureus</name>
    <name type="common">Fire moss</name>
    <name type="synonym">Dicranum purpureum</name>
    <dbReference type="NCBI Taxonomy" id="3225"/>
    <lineage>
        <taxon>Eukaryota</taxon>
        <taxon>Viridiplantae</taxon>
        <taxon>Streptophyta</taxon>
        <taxon>Embryophyta</taxon>
        <taxon>Bryophyta</taxon>
        <taxon>Bryophytina</taxon>
        <taxon>Bryopsida</taxon>
        <taxon>Dicranidae</taxon>
        <taxon>Pseudoditrichales</taxon>
        <taxon>Ditrichaceae</taxon>
        <taxon>Ceratodon</taxon>
    </lineage>
</organism>
<dbReference type="AlphaFoldDB" id="A0A8T0HB66"/>
<dbReference type="EMBL" id="CM026428">
    <property type="protein sequence ID" value="KAG0567419.1"/>
    <property type="molecule type" value="Genomic_DNA"/>
</dbReference>
<comment type="caution">
    <text evidence="1">The sequence shown here is derived from an EMBL/GenBank/DDBJ whole genome shotgun (WGS) entry which is preliminary data.</text>
</comment>
<protein>
    <submittedName>
        <fullName evidence="1">Uncharacterized protein</fullName>
    </submittedName>
</protein>
<gene>
    <name evidence="1" type="ORF">KC19_7G133700</name>
</gene>
<sequence length="82" mass="9166">MATNNHNSQATNHTELLVIPFQAIVSMKTTKHQNSIDPLRAPTNPLQTPTLLTQAEKSPKNINLLQLTHPMTANPHPQRQLQ</sequence>
<name>A0A8T0HB66_CERPU</name>
<reference evidence="1" key="1">
    <citation type="submission" date="2020-06" db="EMBL/GenBank/DDBJ databases">
        <title>WGS assembly of Ceratodon purpureus strain R40.</title>
        <authorList>
            <person name="Carey S.B."/>
            <person name="Jenkins J."/>
            <person name="Shu S."/>
            <person name="Lovell J.T."/>
            <person name="Sreedasyam A."/>
            <person name="Maumus F."/>
            <person name="Tiley G.P."/>
            <person name="Fernandez-Pozo N."/>
            <person name="Barry K."/>
            <person name="Chen C."/>
            <person name="Wang M."/>
            <person name="Lipzen A."/>
            <person name="Daum C."/>
            <person name="Saski C.A."/>
            <person name="Payton A.C."/>
            <person name="Mcbreen J.C."/>
            <person name="Conrad R.E."/>
            <person name="Kollar L.M."/>
            <person name="Olsson S."/>
            <person name="Huttunen S."/>
            <person name="Landis J.B."/>
            <person name="Wickett N.J."/>
            <person name="Johnson M.G."/>
            <person name="Rensing S.A."/>
            <person name="Grimwood J."/>
            <person name="Schmutz J."/>
            <person name="Mcdaniel S.F."/>
        </authorList>
    </citation>
    <scope>NUCLEOTIDE SEQUENCE</scope>
    <source>
        <strain evidence="1">R40</strain>
    </source>
</reference>
<keyword evidence="2" id="KW-1185">Reference proteome</keyword>
<accession>A0A8T0HB66</accession>
<evidence type="ECO:0000313" key="2">
    <source>
        <dbReference type="Proteomes" id="UP000822688"/>
    </source>
</evidence>